<proteinExistence type="predicted"/>
<organism evidence="3 4">
    <name type="scientific">Musa troglodytarum</name>
    <name type="common">fe'i banana</name>
    <dbReference type="NCBI Taxonomy" id="320322"/>
    <lineage>
        <taxon>Eukaryota</taxon>
        <taxon>Viridiplantae</taxon>
        <taxon>Streptophyta</taxon>
        <taxon>Embryophyta</taxon>
        <taxon>Tracheophyta</taxon>
        <taxon>Spermatophyta</taxon>
        <taxon>Magnoliopsida</taxon>
        <taxon>Liliopsida</taxon>
        <taxon>Zingiberales</taxon>
        <taxon>Musaceae</taxon>
        <taxon>Musa</taxon>
    </lineage>
</organism>
<dbReference type="Proteomes" id="UP001055439">
    <property type="component" value="Chromosome 4"/>
</dbReference>
<keyword evidence="2" id="KW-1133">Transmembrane helix</keyword>
<feature type="transmembrane region" description="Helical" evidence="2">
    <location>
        <begin position="12"/>
        <end position="33"/>
    </location>
</feature>
<accession>A0A9E7JYV5</accession>
<evidence type="ECO:0000256" key="2">
    <source>
        <dbReference type="SAM" id="Phobius"/>
    </source>
</evidence>
<dbReference type="AlphaFoldDB" id="A0A9E7JYV5"/>
<sequence length="165" mass="18411">MRSTVGDVAYKALTAALGAATLYLGATFSVNLYRGISWHSAQSAEKDLHKDTTNKPWNMTAGITREREVKDKGELASYSPLAIWYADIEFKEGQPEGPFRFSHSLATQQSYTYCHHQPLLPHFGQFKCAMCRPTAKTFNATRNHLQHSPPQPSFFSTVNPNKGMG</sequence>
<dbReference type="PANTHER" id="PTHR38525:SF1">
    <property type="entry name" value="OS03G0824500 PROTEIN"/>
    <property type="match status" value="1"/>
</dbReference>
<dbReference type="OrthoDB" id="760831at2759"/>
<evidence type="ECO:0000313" key="4">
    <source>
        <dbReference type="Proteomes" id="UP001055439"/>
    </source>
</evidence>
<gene>
    <name evidence="3" type="ORF">MUK42_37347</name>
</gene>
<evidence type="ECO:0000313" key="3">
    <source>
        <dbReference type="EMBL" id="URD99812.1"/>
    </source>
</evidence>
<keyword evidence="4" id="KW-1185">Reference proteome</keyword>
<protein>
    <submittedName>
        <fullName evidence="3">Uncharacterized protein</fullName>
    </submittedName>
</protein>
<keyword evidence="2" id="KW-0472">Membrane</keyword>
<evidence type="ECO:0000256" key="1">
    <source>
        <dbReference type="SAM" id="MobiDB-lite"/>
    </source>
</evidence>
<keyword evidence="2" id="KW-0812">Transmembrane</keyword>
<dbReference type="PANTHER" id="PTHR38525">
    <property type="entry name" value="OS03G0824500 PROTEIN"/>
    <property type="match status" value="1"/>
</dbReference>
<feature type="region of interest" description="Disordered" evidence="1">
    <location>
        <begin position="144"/>
        <end position="165"/>
    </location>
</feature>
<dbReference type="EMBL" id="CP097506">
    <property type="protein sequence ID" value="URD99812.1"/>
    <property type="molecule type" value="Genomic_DNA"/>
</dbReference>
<name>A0A9E7JYV5_9LILI</name>
<reference evidence="3" key="1">
    <citation type="submission" date="2022-05" db="EMBL/GenBank/DDBJ databases">
        <title>The Musa troglodytarum L. genome provides insights into the mechanism of non-climacteric behaviour and enrichment of carotenoids.</title>
        <authorList>
            <person name="Wang J."/>
        </authorList>
    </citation>
    <scope>NUCLEOTIDE SEQUENCE</scope>
    <source>
        <tissue evidence="3">Leaf</tissue>
    </source>
</reference>